<accession>A0ACC6V0J8</accession>
<evidence type="ECO:0000313" key="2">
    <source>
        <dbReference type="Proteomes" id="UP000033636"/>
    </source>
</evidence>
<reference evidence="1" key="1">
    <citation type="submission" date="2024-07" db="EMBL/GenBank/DDBJ databases">
        <title>Metagenome and Metagenome-Assembled Genomes of Archaea from a hot spring from the geothermal field of Los Azufres, Mexico.</title>
        <authorList>
            <person name="Marin-Paredes R."/>
            <person name="Martinez-Romero E."/>
            <person name="Servin-Garciduenas L.E."/>
        </authorList>
    </citation>
    <scope>NUCLEOTIDE SEQUENCE</scope>
</reference>
<organism evidence="1 2">
    <name type="scientific">Thermoproteus sp. AZ2</name>
    <dbReference type="NCBI Taxonomy" id="1609232"/>
    <lineage>
        <taxon>Archaea</taxon>
        <taxon>Thermoproteota</taxon>
        <taxon>Thermoprotei</taxon>
        <taxon>Thermoproteales</taxon>
        <taxon>Thermoproteaceae</taxon>
        <taxon>Thermoproteus</taxon>
    </lineage>
</organism>
<dbReference type="Proteomes" id="UP000033636">
    <property type="component" value="Unassembled WGS sequence"/>
</dbReference>
<name>A0ACC6V0J8_9CREN</name>
<comment type="caution">
    <text evidence="1">The sequence shown here is derived from an EMBL/GenBank/DDBJ whole genome shotgun (WGS) entry which is preliminary data.</text>
</comment>
<gene>
    <name evidence="1" type="ORF">TU35_004980</name>
</gene>
<evidence type="ECO:0000313" key="1">
    <source>
        <dbReference type="EMBL" id="MFB6490589.1"/>
    </source>
</evidence>
<dbReference type="EMBL" id="JZWT02000011">
    <property type="protein sequence ID" value="MFB6490589.1"/>
    <property type="molecule type" value="Genomic_DNA"/>
</dbReference>
<proteinExistence type="predicted"/>
<sequence>MELVRDLAKSLSELDRAAKKYGDEELAELARRIEEQLGALINVFGRISAIYEELEYVVKGILRLDVPVLPAVEIKDGEDLKSFLERASQAGVDPNRLLAYTLAVGAAKIAVEGDRVVVRAKYLKPA</sequence>
<protein>
    <submittedName>
        <fullName evidence="1">Uncharacterized protein</fullName>
    </submittedName>
</protein>